<dbReference type="InterPro" id="IPR006047">
    <property type="entry name" value="GH13_cat_dom"/>
</dbReference>
<organism evidence="2 3">
    <name type="scientific">Anditalea andensis</name>
    <dbReference type="NCBI Taxonomy" id="1048983"/>
    <lineage>
        <taxon>Bacteria</taxon>
        <taxon>Pseudomonadati</taxon>
        <taxon>Bacteroidota</taxon>
        <taxon>Cytophagia</taxon>
        <taxon>Cytophagales</taxon>
        <taxon>Cytophagaceae</taxon>
        <taxon>Anditalea</taxon>
    </lineage>
</organism>
<evidence type="ECO:0000313" key="2">
    <source>
        <dbReference type="EMBL" id="KEO71960.1"/>
    </source>
</evidence>
<dbReference type="Gene3D" id="1.10.150.200">
    <property type="entry name" value="Maltooligosyl trehalose synthase, domain 3"/>
    <property type="match status" value="1"/>
</dbReference>
<dbReference type="Gene3D" id="3.30.1590.10">
    <property type="entry name" value="Maltooligosyl trehalose synthase, domain 2"/>
    <property type="match status" value="1"/>
</dbReference>
<name>A0A074KUK5_9BACT</name>
<evidence type="ECO:0000313" key="3">
    <source>
        <dbReference type="Proteomes" id="UP000027821"/>
    </source>
</evidence>
<proteinExistence type="predicted"/>
<gene>
    <name evidence="2" type="ORF">EL17_20815</name>
</gene>
<dbReference type="GO" id="GO:0030980">
    <property type="term" value="P:alpha-glucan catabolic process"/>
    <property type="evidence" value="ECO:0007669"/>
    <property type="project" value="TreeGrafter"/>
</dbReference>
<dbReference type="eggNOG" id="COG3280">
    <property type="taxonomic scope" value="Bacteria"/>
</dbReference>
<dbReference type="NCBIfam" id="TIGR02401">
    <property type="entry name" value="trehalose_TreY"/>
    <property type="match status" value="1"/>
</dbReference>
<reference evidence="2 3" key="1">
    <citation type="submission" date="2014-04" db="EMBL/GenBank/DDBJ databases">
        <title>Characterization and application of a salt tolerant electro-active bacterium.</title>
        <authorList>
            <person name="Yang L."/>
            <person name="Wei S."/>
            <person name="Tay Q.X.M."/>
        </authorList>
    </citation>
    <scope>NUCLEOTIDE SEQUENCE [LARGE SCALE GENOMIC DNA]</scope>
    <source>
        <strain evidence="2 3">LY1</strain>
    </source>
</reference>
<dbReference type="Proteomes" id="UP000027821">
    <property type="component" value="Unassembled WGS sequence"/>
</dbReference>
<keyword evidence="3" id="KW-1185">Reference proteome</keyword>
<dbReference type="GO" id="GO:0005992">
    <property type="term" value="P:trehalose biosynthetic process"/>
    <property type="evidence" value="ECO:0007669"/>
    <property type="project" value="TreeGrafter"/>
</dbReference>
<dbReference type="InterPro" id="IPR013797">
    <property type="entry name" value="Maltooligo_trehalose_synth_4"/>
</dbReference>
<dbReference type="EMBL" id="JMIH01000034">
    <property type="protein sequence ID" value="KEO71960.1"/>
    <property type="molecule type" value="Genomic_DNA"/>
</dbReference>
<sequence length="885" mass="103233">MQTPVSTYRLQLSPEYTFKDFKHIIDYLHRFQISTIYSAPFFTSMEGSTHGYDVVDPMTINPAIGDLVQFRAIGKELKEKNIGWLQDIVPNHMANSPVNPWLFSIYEHGPSSPYYRFFDIDWTHKEWDGKVMTPFLGNPLEKVLEANELQVVIKEDGLWFQYYDNYYPLSVPSYAYILAMETSGTEWKEKLKNDDPRKWPEQKSAFFKELHDQSEAKKRLLQTLESINSSQQLLMEILELQYYKPVYWKESERKINFRRFFTINDLICLRIEDKEVFDTYHVFIHQLIKEGLITGLRIDHIDGLYDPKGYLDNLHQLIGQDFYIVIEKILEADEKLPKDWKTQGTSGYDFLAFINNLYTDSNNKRIFQQEYEKFKPEYADYPALVYEKKQYILNENMGGELNNLWSMLDSFGLLPADMNRESGFNAFSTYLSSFPIYRVYPDSFPLTDSQKEVVHEAFESAVREEPYRKNDLKYFRSLFLGEADGNKSHMMAFLKRCQQFTGPLAAKGVEDTTFYLYNKLISHNEVGDSPEVFGIGIEEFHTLMEQRLKESPLTMNDTSTHDTKRGEDARMRLNVLSEMPDEWFSKVSEWQKINQTVRKKSNVPDQNEEYFIYQALIGAMPFGSKLDNDFIPRTNAFLQKALREAKEHTNWSDPNAEFEKDVAQFVEDILEHKAFRDSFDPFCHKTAFFGVVNSLGQSLIKMTVPGIPDIYQGTELWDLSYVDPDNRRAVDYELRNQYLKEFEDYSQNAESDYLTNLMSDYSSGKIKMFTLFQTLKARNQHPRFFTEAAYVPLTLSPDFANKVISFVRHFEGTWYLVAAPLNVTSLSTVDHFALGEFWGQGYLNLPDHAPTEWVNLFTGEELGSNGQLKLSSLFKGFPVALLKSK</sequence>
<accession>A0A074KUK5</accession>
<dbReference type="GO" id="GO:0047470">
    <property type="term" value="F:(1,4)-alpha-D-glucan 1-alpha-D-glucosylmutase activity"/>
    <property type="evidence" value="ECO:0007669"/>
    <property type="project" value="TreeGrafter"/>
</dbReference>
<dbReference type="STRING" id="1048983.EL17_20815"/>
<dbReference type="SUPFAM" id="SSF51445">
    <property type="entry name" value="(Trans)glycosidases"/>
    <property type="match status" value="1"/>
</dbReference>
<dbReference type="RefSeq" id="WP_035078998.1">
    <property type="nucleotide sequence ID" value="NZ_JMIH01000034.1"/>
</dbReference>
<dbReference type="Gene3D" id="3.20.20.80">
    <property type="entry name" value="Glycosidases"/>
    <property type="match status" value="1"/>
</dbReference>
<dbReference type="AlphaFoldDB" id="A0A074KUK5"/>
<dbReference type="OrthoDB" id="9811841at2"/>
<dbReference type="PANTHER" id="PTHR10357:SF216">
    <property type="entry name" value="MALTOOLIGOSYL TREHALOSE SYNTHASE-RELATED"/>
    <property type="match status" value="1"/>
</dbReference>
<protein>
    <recommendedName>
        <fullName evidence="1">Glycosyl hydrolase family 13 catalytic domain-containing protein</fullName>
    </recommendedName>
</protein>
<dbReference type="Pfam" id="PF00128">
    <property type="entry name" value="Alpha-amylase"/>
    <property type="match status" value="1"/>
</dbReference>
<dbReference type="CDD" id="cd11336">
    <property type="entry name" value="AmyAc_MTSase"/>
    <property type="match status" value="1"/>
</dbReference>
<feature type="domain" description="Glycosyl hydrolase family 13 catalytic" evidence="1">
    <location>
        <begin position="4"/>
        <end position="476"/>
    </location>
</feature>
<dbReference type="PANTHER" id="PTHR10357">
    <property type="entry name" value="ALPHA-AMYLASE FAMILY MEMBER"/>
    <property type="match status" value="1"/>
</dbReference>
<evidence type="ECO:0000259" key="1">
    <source>
        <dbReference type="SMART" id="SM00642"/>
    </source>
</evidence>
<dbReference type="InterPro" id="IPR012767">
    <property type="entry name" value="Trehalose_TreY"/>
</dbReference>
<dbReference type="InterPro" id="IPR017853">
    <property type="entry name" value="GH"/>
</dbReference>
<comment type="caution">
    <text evidence="2">The sequence shown here is derived from an EMBL/GenBank/DDBJ whole genome shotgun (WGS) entry which is preliminary data.</text>
</comment>
<dbReference type="SMART" id="SM00642">
    <property type="entry name" value="Aamy"/>
    <property type="match status" value="1"/>
</dbReference>
<dbReference type="Gene3D" id="1.10.10.470">
    <property type="entry name" value="Maltooligosyl trehalose synthase, domain 4"/>
    <property type="match status" value="1"/>
</dbReference>